<dbReference type="GO" id="GO:0005975">
    <property type="term" value="P:carbohydrate metabolic process"/>
    <property type="evidence" value="ECO:0007669"/>
    <property type="project" value="InterPro"/>
</dbReference>
<feature type="domain" description="GH16" evidence="2">
    <location>
        <begin position="30"/>
        <end position="261"/>
    </location>
</feature>
<keyword evidence="1" id="KW-0732">Signal</keyword>
<reference evidence="3 4" key="1">
    <citation type="journal article" date="2020" name="Genome Biol. Evol.">
        <title>A new high-quality draft genome assembly of the Chinese cordyceps Ophiocordyceps sinensis.</title>
        <authorList>
            <person name="Shu R."/>
            <person name="Zhang J."/>
            <person name="Meng Q."/>
            <person name="Zhang H."/>
            <person name="Zhou G."/>
            <person name="Li M."/>
            <person name="Wu P."/>
            <person name="Zhao Y."/>
            <person name="Chen C."/>
            <person name="Qin Q."/>
        </authorList>
    </citation>
    <scope>NUCLEOTIDE SEQUENCE [LARGE SCALE GENOMIC DNA]</scope>
    <source>
        <strain evidence="3 4">IOZ07</strain>
    </source>
</reference>
<keyword evidence="4" id="KW-1185">Reference proteome</keyword>
<feature type="signal peptide" evidence="1">
    <location>
        <begin position="1"/>
        <end position="17"/>
    </location>
</feature>
<dbReference type="GO" id="GO:0004553">
    <property type="term" value="F:hydrolase activity, hydrolyzing O-glycosyl compounds"/>
    <property type="evidence" value="ECO:0007669"/>
    <property type="project" value="InterPro"/>
</dbReference>
<proteinExistence type="predicted"/>
<feature type="chain" id="PRO_5034323462" description="GH16 domain-containing protein" evidence="1">
    <location>
        <begin position="18"/>
        <end position="345"/>
    </location>
</feature>
<dbReference type="Proteomes" id="UP000557566">
    <property type="component" value="Unassembled WGS sequence"/>
</dbReference>
<sequence length="345" mass="37545">MLWNVLLAAAAAMPALGSLKDLTHCDPLRKDMRCPPDPAFAGKASFNFSTTGWDQKDLGDFWDIDNDTAHDRRRLDFDTSGQGVGVGVWQAGDAPTLVSRKYMLFGKVSVTVKAAKGRGIVTAITLKSDSGDEIDWELLGAYEKQAASNYFYDGKALFNTYNDTYPLPTSSYDAHHTYAVEWTDTRLVLSIDGSPLKTWRRGDNFVPPSAWPQTPMQVKLGVWSVAPASDPGEVRWAGGLPDWDAQAPFVAHFAAVDIDDYMGGCSRVRADGPVRYRYHERTDGWRHVLVDGCEERVAGADLATASPSAPGPTPTGEDGDEDAAVLLSLSSPLAAVICLCWLLIL</sequence>
<dbReference type="PROSITE" id="PS51762">
    <property type="entry name" value="GH16_2"/>
    <property type="match status" value="1"/>
</dbReference>
<protein>
    <recommendedName>
        <fullName evidence="2">GH16 domain-containing protein</fullName>
    </recommendedName>
</protein>
<gene>
    <name evidence="3" type="ORF">G6O67_004895</name>
</gene>
<dbReference type="GO" id="GO:0016757">
    <property type="term" value="F:glycosyltransferase activity"/>
    <property type="evidence" value="ECO:0007669"/>
    <property type="project" value="TreeGrafter"/>
</dbReference>
<comment type="caution">
    <text evidence="3">The sequence shown here is derived from an EMBL/GenBank/DDBJ whole genome shotgun (WGS) entry which is preliminary data.</text>
</comment>
<dbReference type="OrthoDB" id="4781at2759"/>
<dbReference type="GO" id="GO:0009277">
    <property type="term" value="C:fungal-type cell wall"/>
    <property type="evidence" value="ECO:0007669"/>
    <property type="project" value="TreeGrafter"/>
</dbReference>
<dbReference type="AlphaFoldDB" id="A0A8H4V5C0"/>
<evidence type="ECO:0000313" key="3">
    <source>
        <dbReference type="EMBL" id="KAF4508533.1"/>
    </source>
</evidence>
<name>A0A8H4V5C0_9HYPO</name>
<organism evidence="3 4">
    <name type="scientific">Ophiocordyceps sinensis</name>
    <dbReference type="NCBI Taxonomy" id="72228"/>
    <lineage>
        <taxon>Eukaryota</taxon>
        <taxon>Fungi</taxon>
        <taxon>Dikarya</taxon>
        <taxon>Ascomycota</taxon>
        <taxon>Pezizomycotina</taxon>
        <taxon>Sordariomycetes</taxon>
        <taxon>Hypocreomycetidae</taxon>
        <taxon>Hypocreales</taxon>
        <taxon>Ophiocordycipitaceae</taxon>
        <taxon>Ophiocordyceps</taxon>
    </lineage>
</organism>
<evidence type="ECO:0000256" key="1">
    <source>
        <dbReference type="SAM" id="SignalP"/>
    </source>
</evidence>
<dbReference type="PANTHER" id="PTHR10963:SF68">
    <property type="entry name" value="GLYCOSIDASE CRH1-RELATED"/>
    <property type="match status" value="1"/>
</dbReference>
<dbReference type="Gene3D" id="2.60.120.200">
    <property type="match status" value="1"/>
</dbReference>
<dbReference type="PANTHER" id="PTHR10963">
    <property type="entry name" value="GLYCOSYL HYDROLASE-RELATED"/>
    <property type="match status" value="1"/>
</dbReference>
<dbReference type="GO" id="GO:0031505">
    <property type="term" value="P:fungal-type cell wall organization"/>
    <property type="evidence" value="ECO:0007669"/>
    <property type="project" value="TreeGrafter"/>
</dbReference>
<accession>A0A8H4V5C0</accession>
<dbReference type="Pfam" id="PF00722">
    <property type="entry name" value="Glyco_hydro_16"/>
    <property type="match status" value="1"/>
</dbReference>
<dbReference type="InterPro" id="IPR050546">
    <property type="entry name" value="Glycosyl_Hydrlase_16"/>
</dbReference>
<dbReference type="InterPro" id="IPR013320">
    <property type="entry name" value="ConA-like_dom_sf"/>
</dbReference>
<dbReference type="SUPFAM" id="SSF49899">
    <property type="entry name" value="Concanavalin A-like lectins/glucanases"/>
    <property type="match status" value="1"/>
</dbReference>
<evidence type="ECO:0000259" key="2">
    <source>
        <dbReference type="PROSITE" id="PS51762"/>
    </source>
</evidence>
<evidence type="ECO:0000313" key="4">
    <source>
        <dbReference type="Proteomes" id="UP000557566"/>
    </source>
</evidence>
<dbReference type="EMBL" id="JAAVMX010000005">
    <property type="protein sequence ID" value="KAF4508533.1"/>
    <property type="molecule type" value="Genomic_DNA"/>
</dbReference>
<dbReference type="InterPro" id="IPR000757">
    <property type="entry name" value="Beta-glucanase-like"/>
</dbReference>